<name>A0ABX0V1E6_9HYPH</name>
<dbReference type="PANTHER" id="PTHR47328:SF1">
    <property type="entry name" value="RUTC FAMILY PROTEIN YOAB"/>
    <property type="match status" value="1"/>
</dbReference>
<accession>A0ABX0V1E6</accession>
<evidence type="ECO:0000313" key="1">
    <source>
        <dbReference type="EMBL" id="NIJ58797.1"/>
    </source>
</evidence>
<evidence type="ECO:0000313" key="2">
    <source>
        <dbReference type="Proteomes" id="UP001429580"/>
    </source>
</evidence>
<dbReference type="RefSeq" id="WP_166953560.1">
    <property type="nucleotide sequence ID" value="NZ_JAASQI010000006.1"/>
</dbReference>
<proteinExistence type="predicted"/>
<dbReference type="PANTHER" id="PTHR47328">
    <property type="match status" value="1"/>
</dbReference>
<comment type="caution">
    <text evidence="1">The sequence shown here is derived from an EMBL/GenBank/DDBJ whole genome shotgun (WGS) entry which is preliminary data.</text>
</comment>
<protein>
    <submittedName>
        <fullName evidence="1">Enamine deaminase RidA (YjgF/YER057c/UK114 family)</fullName>
    </submittedName>
</protein>
<dbReference type="InterPro" id="IPR006175">
    <property type="entry name" value="YjgF/YER057c/UK114"/>
</dbReference>
<keyword evidence="2" id="KW-1185">Reference proteome</keyword>
<dbReference type="SUPFAM" id="SSF55298">
    <property type="entry name" value="YjgF-like"/>
    <property type="match status" value="1"/>
</dbReference>
<organism evidence="1 2">
    <name type="scientific">Pseudochelatococcus lubricantis</name>
    <dbReference type="NCBI Taxonomy" id="1538102"/>
    <lineage>
        <taxon>Bacteria</taxon>
        <taxon>Pseudomonadati</taxon>
        <taxon>Pseudomonadota</taxon>
        <taxon>Alphaproteobacteria</taxon>
        <taxon>Hyphomicrobiales</taxon>
        <taxon>Chelatococcaceae</taxon>
        <taxon>Pseudochelatococcus</taxon>
    </lineage>
</organism>
<dbReference type="EMBL" id="JAASQI010000006">
    <property type="protein sequence ID" value="NIJ58797.1"/>
    <property type="molecule type" value="Genomic_DNA"/>
</dbReference>
<dbReference type="InterPro" id="IPR035709">
    <property type="entry name" value="YoaB-like"/>
</dbReference>
<dbReference type="Proteomes" id="UP001429580">
    <property type="component" value="Unassembled WGS sequence"/>
</dbReference>
<dbReference type="Gene3D" id="3.30.1330.40">
    <property type="entry name" value="RutC-like"/>
    <property type="match status" value="1"/>
</dbReference>
<dbReference type="InterPro" id="IPR035959">
    <property type="entry name" value="RutC-like_sf"/>
</dbReference>
<gene>
    <name evidence="1" type="ORF">FHS82_002652</name>
</gene>
<dbReference type="CDD" id="cd06150">
    <property type="entry name" value="YjgF_YER057c_UK114_like_2"/>
    <property type="match status" value="1"/>
</dbReference>
<reference evidence="1 2" key="1">
    <citation type="submission" date="2020-03" db="EMBL/GenBank/DDBJ databases">
        <title>Genomic Encyclopedia of Type Strains, Phase IV (KMG-IV): sequencing the most valuable type-strain genomes for metagenomic binning, comparative biology and taxonomic classification.</title>
        <authorList>
            <person name="Goeker M."/>
        </authorList>
    </citation>
    <scope>NUCLEOTIDE SEQUENCE [LARGE SCALE GENOMIC DNA]</scope>
    <source>
        <strain evidence="1 2">DSM 103870</strain>
    </source>
</reference>
<sequence>MATRYIPTPIMHRAVEHGGLVFLGGIVADDKSLGMKGQTEQILAKLGTYLAQAGSDRSRVLAATIYVTDLGLKDEMNEAWVAWFGAENLPARATVGVAQLGKDTLLEVVVTAYVDNAR</sequence>
<dbReference type="Pfam" id="PF01042">
    <property type="entry name" value="Ribonuc_L-PSP"/>
    <property type="match status" value="1"/>
</dbReference>